<reference evidence="9" key="1">
    <citation type="submission" date="2020-08" db="EMBL/GenBank/DDBJ databases">
        <title>Genome public.</title>
        <authorList>
            <person name="Liu C."/>
            <person name="Sun Q."/>
        </authorList>
    </citation>
    <scope>NUCLEOTIDE SEQUENCE</scope>
    <source>
        <strain evidence="9">BX15</strain>
    </source>
</reference>
<dbReference type="EC" id="3.5.4.2" evidence="2 6"/>
<dbReference type="PANTHER" id="PTHR11113:SF2">
    <property type="entry name" value="ADENINE DEAMINASE"/>
    <property type="match status" value="1"/>
</dbReference>
<comment type="caution">
    <text evidence="9">The sequence shown here is derived from an EMBL/GenBank/DDBJ whole genome shotgun (WGS) entry which is preliminary data.</text>
</comment>
<dbReference type="InterPro" id="IPR006679">
    <property type="entry name" value="Adenine_deam"/>
</dbReference>
<evidence type="ECO:0000259" key="7">
    <source>
        <dbReference type="Pfam" id="PF01979"/>
    </source>
</evidence>
<dbReference type="InterPro" id="IPR006680">
    <property type="entry name" value="Amidohydro-rel"/>
</dbReference>
<evidence type="ECO:0000259" key="8">
    <source>
        <dbReference type="Pfam" id="PF13382"/>
    </source>
</evidence>
<evidence type="ECO:0000256" key="3">
    <source>
        <dbReference type="ARBA" id="ARBA00022801"/>
    </source>
</evidence>
<dbReference type="HAMAP" id="MF_01518">
    <property type="entry name" value="Adenine_deamin"/>
    <property type="match status" value="1"/>
</dbReference>
<evidence type="ECO:0000313" key="10">
    <source>
        <dbReference type="Proteomes" id="UP000620327"/>
    </source>
</evidence>
<dbReference type="InterPro" id="IPR026912">
    <property type="entry name" value="Adenine_deam_C"/>
</dbReference>
<evidence type="ECO:0000256" key="4">
    <source>
        <dbReference type="ARBA" id="ARBA00023211"/>
    </source>
</evidence>
<feature type="domain" description="Amidohydrolase-related" evidence="7">
    <location>
        <begin position="66"/>
        <end position="344"/>
    </location>
</feature>
<dbReference type="GO" id="GO:0000034">
    <property type="term" value="F:adenine deaminase activity"/>
    <property type="evidence" value="ECO:0007669"/>
    <property type="project" value="UniProtKB-UniRule"/>
</dbReference>
<dbReference type="Pfam" id="PF13382">
    <property type="entry name" value="Adenine_deam_C"/>
    <property type="match status" value="1"/>
</dbReference>
<evidence type="ECO:0000256" key="2">
    <source>
        <dbReference type="ARBA" id="ARBA00012782"/>
    </source>
</evidence>
<dbReference type="SUPFAM" id="SSF51556">
    <property type="entry name" value="Metallo-dependent hydrolases"/>
    <property type="match status" value="1"/>
</dbReference>
<evidence type="ECO:0000256" key="6">
    <source>
        <dbReference type="HAMAP-Rule" id="MF_01518"/>
    </source>
</evidence>
<sequence length="592" mass="63838">MLKDITEAMLGRRPFDLVIRNVQIVNVFSASIVSGSIGIVNGHIAGVFGPEEALDSRRSIDGGNAYALPGFVDSHMHLESSMLTPEHFAQVALSCGTTTVCADPHEIANVLGIEGVRGLADACRSLPLRVLLTAPSTIPSAPGLEDSGFDVGPAEMEALLDIPGVAGLGEVMDFNAVAAGDERMLSVIEAAANHGVFLDGHVSALTGRRLQTFRAMGIDSDHTVPSAEKLREELALGFTVQVQECMLNREIVQAMNDAPVQDRICLVTDDVPLPRLMRQGHLNFVVERAIELGLDPIRAIRYATINPAVRLRLYRTGGIAPGMEADIQLVQDLRHPRPELVLRAGEIVWDHGSYLPHTAPYQIPDHLQGSVHLRPVTEEDFAVTVPVRPGFSGGTAVVNLIGQDGVSIRTQRVRKALPLSAERDGFACLKTAPYLKMAVFNRYGRDQHGIGLLTGMDGVTGAAALTYGHDCHNLTVYGGNDADMALAANTLRESQGGLCTVENGKVLTLIPLPLAGLMCDLPPEVLLEQMEQLLSDCRRMGFNHQNLLTFFTLMPLAVSPELKCTDRGLVDALHKRLLPLIDEIKEISSDGT</sequence>
<comment type="cofactor">
    <cofactor evidence="6">
        <name>Mn(2+)</name>
        <dbReference type="ChEBI" id="CHEBI:29035"/>
    </cofactor>
</comment>
<dbReference type="SUPFAM" id="SSF51338">
    <property type="entry name" value="Composite domain of metallo-dependent hydrolases"/>
    <property type="match status" value="1"/>
</dbReference>
<keyword evidence="3 6" id="KW-0378">Hydrolase</keyword>
<dbReference type="InterPro" id="IPR011059">
    <property type="entry name" value="Metal-dep_hydrolase_composite"/>
</dbReference>
<dbReference type="Proteomes" id="UP000620327">
    <property type="component" value="Unassembled WGS sequence"/>
</dbReference>
<dbReference type="InterPro" id="IPR032466">
    <property type="entry name" value="Metal_Hydrolase"/>
</dbReference>
<keyword evidence="10" id="KW-1185">Reference proteome</keyword>
<evidence type="ECO:0000256" key="1">
    <source>
        <dbReference type="ARBA" id="ARBA00006773"/>
    </source>
</evidence>
<dbReference type="EMBL" id="JACOQI010000023">
    <property type="protein sequence ID" value="MBC5771860.1"/>
    <property type="molecule type" value="Genomic_DNA"/>
</dbReference>
<proteinExistence type="inferred from homology"/>
<dbReference type="GO" id="GO:0006146">
    <property type="term" value="P:adenine catabolic process"/>
    <property type="evidence" value="ECO:0007669"/>
    <property type="project" value="InterPro"/>
</dbReference>
<organism evidence="9 10">
    <name type="scientific">Dysosmobacter segnis</name>
    <dbReference type="NCBI Taxonomy" id="2763042"/>
    <lineage>
        <taxon>Bacteria</taxon>
        <taxon>Bacillati</taxon>
        <taxon>Bacillota</taxon>
        <taxon>Clostridia</taxon>
        <taxon>Eubacteriales</taxon>
        <taxon>Oscillospiraceae</taxon>
        <taxon>Dysosmobacter</taxon>
    </lineage>
</organism>
<dbReference type="PANTHER" id="PTHR11113">
    <property type="entry name" value="N-ACETYLGLUCOSAMINE-6-PHOSPHATE DEACETYLASE"/>
    <property type="match status" value="1"/>
</dbReference>
<keyword evidence="4 6" id="KW-0464">Manganese</keyword>
<feature type="domain" description="Adenine deaminase C-terminal" evidence="8">
    <location>
        <begin position="425"/>
        <end position="572"/>
    </location>
</feature>
<dbReference type="Gene3D" id="3.20.20.140">
    <property type="entry name" value="Metal-dependent hydrolases"/>
    <property type="match status" value="1"/>
</dbReference>
<dbReference type="AlphaFoldDB" id="A0A923S8L5"/>
<comment type="catalytic activity">
    <reaction evidence="5 6">
        <text>adenine + H2O + H(+) = hypoxanthine + NH4(+)</text>
        <dbReference type="Rhea" id="RHEA:23688"/>
        <dbReference type="ChEBI" id="CHEBI:15377"/>
        <dbReference type="ChEBI" id="CHEBI:15378"/>
        <dbReference type="ChEBI" id="CHEBI:16708"/>
        <dbReference type="ChEBI" id="CHEBI:17368"/>
        <dbReference type="ChEBI" id="CHEBI:28938"/>
        <dbReference type="EC" id="3.5.4.2"/>
    </reaction>
</comment>
<evidence type="ECO:0000256" key="5">
    <source>
        <dbReference type="ARBA" id="ARBA00047720"/>
    </source>
</evidence>
<name>A0A923S8L5_9FIRM</name>
<dbReference type="RefSeq" id="WP_187016049.1">
    <property type="nucleotide sequence ID" value="NZ_JACOQI010000023.1"/>
</dbReference>
<protein>
    <recommendedName>
        <fullName evidence="2 6">Adenine deaminase</fullName>
        <shortName evidence="6">Adenase</shortName>
        <shortName evidence="6">Adenine aminase</shortName>
        <ecNumber evidence="2 6">3.5.4.2</ecNumber>
    </recommendedName>
</protein>
<dbReference type="Pfam" id="PF01979">
    <property type="entry name" value="Amidohydro_1"/>
    <property type="match status" value="1"/>
</dbReference>
<dbReference type="Gene3D" id="2.30.40.10">
    <property type="entry name" value="Urease, subunit C, domain 1"/>
    <property type="match status" value="1"/>
</dbReference>
<comment type="similarity">
    <text evidence="1 6">Belongs to the metallo-dependent hydrolases superfamily. Adenine deaminase family.</text>
</comment>
<gene>
    <name evidence="6" type="primary">ade</name>
    <name evidence="9" type="ORF">H8Z83_16320</name>
</gene>
<evidence type="ECO:0000313" key="9">
    <source>
        <dbReference type="EMBL" id="MBC5771860.1"/>
    </source>
</evidence>
<accession>A0A923S8L5</accession>